<dbReference type="EMBL" id="SWOV01000003">
    <property type="protein sequence ID" value="NFF86636.1"/>
    <property type="molecule type" value="Genomic_DNA"/>
</dbReference>
<evidence type="ECO:0000256" key="1">
    <source>
        <dbReference type="ARBA" id="ARBA00009437"/>
    </source>
</evidence>
<keyword evidence="3" id="KW-0238">DNA-binding</keyword>
<proteinExistence type="inferred from homology"/>
<dbReference type="OrthoDB" id="9803714at2"/>
<dbReference type="Pfam" id="PF03466">
    <property type="entry name" value="LysR_substrate"/>
    <property type="match status" value="1"/>
</dbReference>
<evidence type="ECO:0000256" key="4">
    <source>
        <dbReference type="ARBA" id="ARBA00023163"/>
    </source>
</evidence>
<dbReference type="PROSITE" id="PS50931">
    <property type="entry name" value="HTH_LYSR"/>
    <property type="match status" value="1"/>
</dbReference>
<protein>
    <submittedName>
        <fullName evidence="6">LysR family transcriptional regulator</fullName>
    </submittedName>
</protein>
<evidence type="ECO:0000256" key="2">
    <source>
        <dbReference type="ARBA" id="ARBA00023015"/>
    </source>
</evidence>
<evidence type="ECO:0000313" key="6">
    <source>
        <dbReference type="EMBL" id="NFF86636.1"/>
    </source>
</evidence>
<evidence type="ECO:0000313" key="7">
    <source>
        <dbReference type="EMBL" id="NFN35141.1"/>
    </source>
</evidence>
<name>A0A0L9YDH0_CLOBO</name>
<dbReference type="PANTHER" id="PTHR30419:SF28">
    <property type="entry name" value="HTH-TYPE TRANSCRIPTIONAL REGULATOR BSDA"/>
    <property type="match status" value="1"/>
</dbReference>
<comment type="similarity">
    <text evidence="1">Belongs to the LysR transcriptional regulatory family.</text>
</comment>
<gene>
    <name evidence="6" type="ORF">FC774_01755</name>
    <name evidence="7" type="ORF">FDB51_08355</name>
</gene>
<reference evidence="8 9" key="1">
    <citation type="submission" date="2019-04" db="EMBL/GenBank/DDBJ databases">
        <title>Genome sequencing of Clostridium botulinum Groups I-IV and Clostridium butyricum.</title>
        <authorList>
            <person name="Brunt J."/>
            <person name="Van Vliet A.H.M."/>
            <person name="Stringer S.C."/>
            <person name="Carter A.T."/>
            <person name="Peck M.W."/>
        </authorList>
    </citation>
    <scope>NUCLEOTIDE SEQUENCE [LARGE SCALE GENOMIC DNA]</scope>
    <source>
        <strain evidence="6 9">1605</strain>
        <strain evidence="7 8">CB-K-33E</strain>
    </source>
</reference>
<dbReference type="PRINTS" id="PR00039">
    <property type="entry name" value="HTHLYSR"/>
</dbReference>
<feature type="domain" description="HTH lysR-type" evidence="5">
    <location>
        <begin position="1"/>
        <end position="58"/>
    </location>
</feature>
<dbReference type="Proteomes" id="UP000473681">
    <property type="component" value="Unassembled WGS sequence"/>
</dbReference>
<evidence type="ECO:0000313" key="9">
    <source>
        <dbReference type="Proteomes" id="UP000476820"/>
    </source>
</evidence>
<dbReference type="GO" id="GO:0003677">
    <property type="term" value="F:DNA binding"/>
    <property type="evidence" value="ECO:0007669"/>
    <property type="project" value="UniProtKB-KW"/>
</dbReference>
<dbReference type="InterPro" id="IPR005119">
    <property type="entry name" value="LysR_subst-bd"/>
</dbReference>
<comment type="caution">
    <text evidence="6">The sequence shown here is derived from an EMBL/GenBank/DDBJ whole genome shotgun (WGS) entry which is preliminary data.</text>
</comment>
<dbReference type="EMBL" id="SWVK01000009">
    <property type="protein sequence ID" value="NFN35141.1"/>
    <property type="molecule type" value="Genomic_DNA"/>
</dbReference>
<organism evidence="6 9">
    <name type="scientific">Clostridium botulinum</name>
    <dbReference type="NCBI Taxonomy" id="1491"/>
    <lineage>
        <taxon>Bacteria</taxon>
        <taxon>Bacillati</taxon>
        <taxon>Bacillota</taxon>
        <taxon>Clostridia</taxon>
        <taxon>Eubacteriales</taxon>
        <taxon>Clostridiaceae</taxon>
        <taxon>Clostridium</taxon>
    </lineage>
</organism>
<dbReference type="AlphaFoldDB" id="A0A0L9YDH0"/>
<evidence type="ECO:0000256" key="3">
    <source>
        <dbReference type="ARBA" id="ARBA00023125"/>
    </source>
</evidence>
<dbReference type="Gene3D" id="1.10.10.10">
    <property type="entry name" value="Winged helix-like DNA-binding domain superfamily/Winged helix DNA-binding domain"/>
    <property type="match status" value="1"/>
</dbReference>
<dbReference type="PANTHER" id="PTHR30419">
    <property type="entry name" value="HTH-TYPE TRANSCRIPTIONAL REGULATOR YBHD"/>
    <property type="match status" value="1"/>
</dbReference>
<accession>A0A0L9YDH0</accession>
<dbReference type="Proteomes" id="UP000476820">
    <property type="component" value="Unassembled WGS sequence"/>
</dbReference>
<dbReference type="RefSeq" id="WP_012450284.1">
    <property type="nucleotide sequence ID" value="NZ_CP010520.1"/>
</dbReference>
<dbReference type="FunFam" id="1.10.10.10:FF:000001">
    <property type="entry name" value="LysR family transcriptional regulator"/>
    <property type="match status" value="1"/>
</dbReference>
<dbReference type="CDD" id="cd05466">
    <property type="entry name" value="PBP2_LTTR_substrate"/>
    <property type="match status" value="1"/>
</dbReference>
<dbReference type="GO" id="GO:0005829">
    <property type="term" value="C:cytosol"/>
    <property type="evidence" value="ECO:0007669"/>
    <property type="project" value="TreeGrafter"/>
</dbReference>
<dbReference type="Pfam" id="PF00126">
    <property type="entry name" value="HTH_1"/>
    <property type="match status" value="1"/>
</dbReference>
<dbReference type="InterPro" id="IPR050950">
    <property type="entry name" value="HTH-type_LysR_regulators"/>
</dbReference>
<evidence type="ECO:0000313" key="8">
    <source>
        <dbReference type="Proteomes" id="UP000473681"/>
    </source>
</evidence>
<dbReference type="SUPFAM" id="SSF53850">
    <property type="entry name" value="Periplasmic binding protein-like II"/>
    <property type="match status" value="1"/>
</dbReference>
<keyword evidence="2" id="KW-0805">Transcription regulation</keyword>
<evidence type="ECO:0000259" key="5">
    <source>
        <dbReference type="PROSITE" id="PS50931"/>
    </source>
</evidence>
<dbReference type="SUPFAM" id="SSF46785">
    <property type="entry name" value="Winged helix' DNA-binding domain"/>
    <property type="match status" value="1"/>
</dbReference>
<dbReference type="InterPro" id="IPR036390">
    <property type="entry name" value="WH_DNA-bd_sf"/>
</dbReference>
<sequence>MDIRQLRYFLTIAEEGHITAAAKKLNISQPPLSKQLKLLEEELGVTLFNRTSRNLELTDAGILLQNKSSQLLELYKSTINEMKNFNNGIEGTLGIGTVCSSGINVLPQKIKEFCKQYPKIDYEIYEGNSFKIMELLNNGVIDVGFVREPFNLSLYNSFIIKDNLENNLNDYFVTIAKSKFYNSIESNTILINELKDKPLIINRRYDDVIKNACNKAGFEPHIICKNDDIITSLSWAEAGIGISILPLTASNILPNVNLKIKKIIEPSIESYLRLIWPKNKPLSNISCNFIEMFDKNIFN</sequence>
<dbReference type="InterPro" id="IPR000847">
    <property type="entry name" value="LysR_HTH_N"/>
</dbReference>
<dbReference type="GO" id="GO:0003700">
    <property type="term" value="F:DNA-binding transcription factor activity"/>
    <property type="evidence" value="ECO:0007669"/>
    <property type="project" value="InterPro"/>
</dbReference>
<dbReference type="InterPro" id="IPR036388">
    <property type="entry name" value="WH-like_DNA-bd_sf"/>
</dbReference>
<keyword evidence="4" id="KW-0804">Transcription</keyword>
<dbReference type="Gene3D" id="3.40.190.10">
    <property type="entry name" value="Periplasmic binding protein-like II"/>
    <property type="match status" value="2"/>
</dbReference>